<dbReference type="GO" id="GO:0016579">
    <property type="term" value="P:protein deubiquitination"/>
    <property type="evidence" value="ECO:0007669"/>
    <property type="project" value="InterPro"/>
</dbReference>
<dbReference type="InterPro" id="IPR018200">
    <property type="entry name" value="USP_CS"/>
</dbReference>
<evidence type="ECO:0000256" key="1">
    <source>
        <dbReference type="ARBA" id="ARBA00000707"/>
    </source>
</evidence>
<feature type="domain" description="USP" evidence="9">
    <location>
        <begin position="625"/>
        <end position="1150"/>
    </location>
</feature>
<feature type="compositionally biased region" description="Pro residues" evidence="8">
    <location>
        <begin position="800"/>
        <end position="813"/>
    </location>
</feature>
<dbReference type="PANTHER" id="PTHR43982:SF6">
    <property type="entry name" value="UBIQUITIN CARBOXYL-TERMINAL HYDROLASE 2-RELATED"/>
    <property type="match status" value="1"/>
</dbReference>
<evidence type="ECO:0000256" key="2">
    <source>
        <dbReference type="ARBA" id="ARBA00012759"/>
    </source>
</evidence>
<accession>A0A6A6AFR6</accession>
<gene>
    <name evidence="10" type="ORF">P153DRAFT_231537</name>
</gene>
<evidence type="ECO:0000256" key="3">
    <source>
        <dbReference type="ARBA" id="ARBA00022670"/>
    </source>
</evidence>
<sequence length="1197" mass="133800">MAPGKTAPRLLQDLLTYDARFEERAGRNLLTSAPPQHDPNRPAQPAVPQRNCRHGLLNKIEQCQLPRAGEDPDQTTVYKVASYCSSCRWHIDVVVDFSSVDGSKTRPCKTGDHEYPIHHFLLEEEDVSHATNGSGLQQGSQMFKFRCSAPECPVNVQIKMKPPRLSDSDVELLTNQAQLRRRLEVAQQMSADRTDMKMARRVDAPDFLNTYLGDSLNPVRGKSRIPLLNRKFLTAFGRDCDAILKRLGFTQGREDGDGEDKVEVWYLPKPEEPNNPLESTLRNTIEDARYELGTIITNIPEVDRVDTKYQPTYPTPSRGDIERALACHDYDKVKGRIETRSTNREEDHPYYASLGAVGDFSDPLILFAYSRQSATDLSNISYYYECIQDLAMGRDSDFLQTQVAILASEGLVSRREAYAAYRYFGIEPAHANAINDDHIIGVFKSRLSDISPSLVEEARKQLRIIGDVRDSALIRAEAADSLETYEQALSWLNLDPGQPDDFVEALYTIKLQDSPGCEETARKAVSIIAEKRNSQRLRHYLKYGTMVEPEMDLGEAYALFQFNDRTSGVSLDVMNTAITYAAPGDVEKLRKAYALIENDQAQNFGNKSNQPNARVNDYPLDTWPVGCRNIGNTCYLNSVLQFLFTIKPLRELILDCDNHMQDPSPEALQGKIVGRVAVTAHRVDIAQKFVRELRTFFEHMITAPTDTVQPAIDLAALALCRTDSPETSQKAPEAEGNVAGLGSIDGMAVVGPTLPPSGNENPPTITPADSVMGDDNDETAKSDTSTKPMDLAADGTSDKPIPPSRPPPIPPRPVAQTKTKLGNIEESARQQDAAEVMTNILDLLSCAFKGEGVLRDGEQDDLMKKLFFSDVTVVRNTPEGVLNLSELRDHFLVSPGGRQRSIYAALDDDFGLGDLENGITKFEYIAKAAPIQIINLRRIQYDRKQGQVYDRVQIDLETTLHLDRYLGETKSLAESQLLELRRAQWKKQKELRVLGEQQKEFQTTEIQGVDLASAVEETGSFLADLAKEAGNAGERLLPTPPPELSDVLHEKAKSLRKELEEISAAMAGLESEIDTIFKDCNDHPYRLHAVFTHRGPPNGGHYWIYIYDFQSNMWRKYNDSSVDAVDEQEIFTQEQTNPPPCSTGVVYIREDLVDMLTQAVKREPANDVEMQDADDDRPPLMEPTVTNIPVLDGVDVE</sequence>
<dbReference type="InterPro" id="IPR038765">
    <property type="entry name" value="Papain-like_cys_pep_sf"/>
</dbReference>
<feature type="region of interest" description="Disordered" evidence="8">
    <location>
        <begin position="30"/>
        <end position="49"/>
    </location>
</feature>
<evidence type="ECO:0000256" key="6">
    <source>
        <dbReference type="ARBA" id="ARBA00022807"/>
    </source>
</evidence>
<comment type="catalytic activity">
    <reaction evidence="1">
        <text>Thiol-dependent hydrolysis of ester, thioester, amide, peptide and isopeptide bonds formed by the C-terminal Gly of ubiquitin (a 76-residue protein attached to proteins as an intracellular targeting signal).</text>
        <dbReference type="EC" id="3.4.19.12"/>
    </reaction>
</comment>
<evidence type="ECO:0000259" key="9">
    <source>
        <dbReference type="PROSITE" id="PS50235"/>
    </source>
</evidence>
<evidence type="ECO:0000256" key="5">
    <source>
        <dbReference type="ARBA" id="ARBA00022801"/>
    </source>
</evidence>
<dbReference type="GO" id="GO:0061136">
    <property type="term" value="P:regulation of proteasomal protein catabolic process"/>
    <property type="evidence" value="ECO:0007669"/>
    <property type="project" value="TreeGrafter"/>
</dbReference>
<dbReference type="GO" id="GO:0043161">
    <property type="term" value="P:proteasome-mediated ubiquitin-dependent protein catabolic process"/>
    <property type="evidence" value="ECO:0007669"/>
    <property type="project" value="InterPro"/>
</dbReference>
<feature type="region of interest" description="Disordered" evidence="8">
    <location>
        <begin position="1165"/>
        <end position="1197"/>
    </location>
</feature>
<dbReference type="GO" id="GO:0070628">
    <property type="term" value="F:proteasome binding"/>
    <property type="evidence" value="ECO:0007669"/>
    <property type="project" value="TreeGrafter"/>
</dbReference>
<dbReference type="AlphaFoldDB" id="A0A6A6AFR6"/>
<dbReference type="Gene3D" id="3.90.70.10">
    <property type="entry name" value="Cysteine proteinases"/>
    <property type="match status" value="1"/>
</dbReference>
<evidence type="ECO:0000313" key="10">
    <source>
        <dbReference type="EMBL" id="KAF2130143.1"/>
    </source>
</evidence>
<dbReference type="InterPro" id="IPR001394">
    <property type="entry name" value="Peptidase_C19_UCH"/>
</dbReference>
<dbReference type="EC" id="3.4.19.12" evidence="2"/>
<evidence type="ECO:0000313" key="11">
    <source>
        <dbReference type="Proteomes" id="UP000799771"/>
    </source>
</evidence>
<evidence type="ECO:0000256" key="7">
    <source>
        <dbReference type="SAM" id="Coils"/>
    </source>
</evidence>
<dbReference type="PROSITE" id="PS50235">
    <property type="entry name" value="USP_3"/>
    <property type="match status" value="1"/>
</dbReference>
<feature type="coiled-coil region" evidence="7">
    <location>
        <begin position="1045"/>
        <end position="1072"/>
    </location>
</feature>
<dbReference type="Pfam" id="PF13446">
    <property type="entry name" value="RPT"/>
    <property type="match status" value="2"/>
</dbReference>
<keyword evidence="5 10" id="KW-0378">Hydrolase</keyword>
<dbReference type="GeneID" id="54403121"/>
<dbReference type="SUPFAM" id="SSF54001">
    <property type="entry name" value="Cysteine proteinases"/>
    <property type="match status" value="1"/>
</dbReference>
<dbReference type="RefSeq" id="XP_033524530.1">
    <property type="nucleotide sequence ID" value="XM_033662689.1"/>
</dbReference>
<keyword evidence="11" id="KW-1185">Reference proteome</keyword>
<dbReference type="Proteomes" id="UP000799771">
    <property type="component" value="Unassembled WGS sequence"/>
</dbReference>
<dbReference type="PROSITE" id="PS00973">
    <property type="entry name" value="USP_2"/>
    <property type="match status" value="1"/>
</dbReference>
<feature type="region of interest" description="Disordered" evidence="8">
    <location>
        <begin position="752"/>
        <end position="816"/>
    </location>
</feature>
<reference evidence="10" key="1">
    <citation type="journal article" date="2020" name="Stud. Mycol.">
        <title>101 Dothideomycetes genomes: a test case for predicting lifestyles and emergence of pathogens.</title>
        <authorList>
            <person name="Haridas S."/>
            <person name="Albert R."/>
            <person name="Binder M."/>
            <person name="Bloem J."/>
            <person name="Labutti K."/>
            <person name="Salamov A."/>
            <person name="Andreopoulos B."/>
            <person name="Baker S."/>
            <person name="Barry K."/>
            <person name="Bills G."/>
            <person name="Bluhm B."/>
            <person name="Cannon C."/>
            <person name="Castanera R."/>
            <person name="Culley D."/>
            <person name="Daum C."/>
            <person name="Ezra D."/>
            <person name="Gonzalez J."/>
            <person name="Henrissat B."/>
            <person name="Kuo A."/>
            <person name="Liang C."/>
            <person name="Lipzen A."/>
            <person name="Lutzoni F."/>
            <person name="Magnuson J."/>
            <person name="Mondo S."/>
            <person name="Nolan M."/>
            <person name="Ohm R."/>
            <person name="Pangilinan J."/>
            <person name="Park H.-J."/>
            <person name="Ramirez L."/>
            <person name="Alfaro M."/>
            <person name="Sun H."/>
            <person name="Tritt A."/>
            <person name="Yoshinaga Y."/>
            <person name="Zwiers L.-H."/>
            <person name="Turgeon B."/>
            <person name="Goodwin S."/>
            <person name="Spatafora J."/>
            <person name="Crous P."/>
            <person name="Grigoriev I."/>
        </authorList>
    </citation>
    <scope>NUCLEOTIDE SEQUENCE</scope>
    <source>
        <strain evidence="10">CBS 119687</strain>
    </source>
</reference>
<dbReference type="Pfam" id="PF00443">
    <property type="entry name" value="UCH"/>
    <property type="match status" value="1"/>
</dbReference>
<dbReference type="EMBL" id="ML977505">
    <property type="protein sequence ID" value="KAF2130143.1"/>
    <property type="molecule type" value="Genomic_DNA"/>
</dbReference>
<proteinExistence type="predicted"/>
<evidence type="ECO:0000256" key="4">
    <source>
        <dbReference type="ARBA" id="ARBA00022786"/>
    </source>
</evidence>
<keyword evidence="6" id="KW-0788">Thiol protease</keyword>
<dbReference type="InterPro" id="IPR025305">
    <property type="entry name" value="UCH_repeat_domain"/>
</dbReference>
<keyword evidence="4" id="KW-0833">Ubl conjugation pathway</keyword>
<dbReference type="OrthoDB" id="2420415at2759"/>
<evidence type="ECO:0000256" key="8">
    <source>
        <dbReference type="SAM" id="MobiDB-lite"/>
    </source>
</evidence>
<keyword evidence="3" id="KW-0645">Protease</keyword>
<keyword evidence="7" id="KW-0175">Coiled coil</keyword>
<dbReference type="PANTHER" id="PTHR43982">
    <property type="entry name" value="UBIQUITIN CARBOXYL-TERMINAL HYDROLASE"/>
    <property type="match status" value="1"/>
</dbReference>
<organism evidence="10 11">
    <name type="scientific">Dothidotthia symphoricarpi CBS 119687</name>
    <dbReference type="NCBI Taxonomy" id="1392245"/>
    <lineage>
        <taxon>Eukaryota</taxon>
        <taxon>Fungi</taxon>
        <taxon>Dikarya</taxon>
        <taxon>Ascomycota</taxon>
        <taxon>Pezizomycotina</taxon>
        <taxon>Dothideomycetes</taxon>
        <taxon>Pleosporomycetidae</taxon>
        <taxon>Pleosporales</taxon>
        <taxon>Dothidotthiaceae</taxon>
        <taxon>Dothidotthia</taxon>
    </lineage>
</organism>
<dbReference type="InterPro" id="IPR028889">
    <property type="entry name" value="USP"/>
</dbReference>
<dbReference type="GO" id="GO:0004843">
    <property type="term" value="F:cysteine-type deubiquitinase activity"/>
    <property type="evidence" value="ECO:0007669"/>
    <property type="project" value="UniProtKB-EC"/>
</dbReference>
<name>A0A6A6AFR6_9PLEO</name>
<dbReference type="InterPro" id="IPR044635">
    <property type="entry name" value="UBP14-like"/>
</dbReference>
<protein>
    <recommendedName>
        <fullName evidence="2">ubiquitinyl hydrolase 1</fullName>
        <ecNumber evidence="2">3.4.19.12</ecNumber>
    </recommendedName>
</protein>